<evidence type="ECO:0000313" key="1">
    <source>
        <dbReference type="EMBL" id="RRD49251.1"/>
    </source>
</evidence>
<dbReference type="AlphaFoldDB" id="A0A3P1WSL4"/>
<reference evidence="1 2" key="1">
    <citation type="submission" date="2018-11" db="EMBL/GenBank/DDBJ databases">
        <title>Genomes From Bacteria Associated with the Canine Oral Cavity: a Test Case for Automated Genome-Based Taxonomic Assignment.</title>
        <authorList>
            <person name="Coil D.A."/>
            <person name="Jospin G."/>
            <person name="Darling A.E."/>
            <person name="Wallis C."/>
            <person name="Davis I.J."/>
            <person name="Harris S."/>
            <person name="Eisen J.A."/>
            <person name="Holcombe L.J."/>
            <person name="O'Flynn C."/>
        </authorList>
    </citation>
    <scope>NUCLEOTIDE SEQUENCE [LARGE SCALE GENOMIC DNA]</scope>
    <source>
        <strain evidence="1 2">OH2822_COT-296</strain>
    </source>
</reference>
<comment type="caution">
    <text evidence="1">The sequence shown here is derived from an EMBL/GenBank/DDBJ whole genome shotgun (WGS) entry which is preliminary data.</text>
</comment>
<organism evidence="1 2">
    <name type="scientific">Arachnia propionica</name>
    <dbReference type="NCBI Taxonomy" id="1750"/>
    <lineage>
        <taxon>Bacteria</taxon>
        <taxon>Bacillati</taxon>
        <taxon>Actinomycetota</taxon>
        <taxon>Actinomycetes</taxon>
        <taxon>Propionibacteriales</taxon>
        <taxon>Propionibacteriaceae</taxon>
        <taxon>Arachnia</taxon>
    </lineage>
</organism>
<proteinExistence type="predicted"/>
<dbReference type="EMBL" id="RQYT01000020">
    <property type="protein sequence ID" value="RRD49251.1"/>
    <property type="molecule type" value="Genomic_DNA"/>
</dbReference>
<dbReference type="OrthoDB" id="3720765at2"/>
<name>A0A3P1WSL4_9ACTN</name>
<accession>A0A3P1WSL4</accession>
<protein>
    <submittedName>
        <fullName evidence="1">Uncharacterized protein</fullName>
    </submittedName>
</protein>
<dbReference type="Proteomes" id="UP000280935">
    <property type="component" value="Unassembled WGS sequence"/>
</dbReference>
<dbReference type="RefSeq" id="WP_125228183.1">
    <property type="nucleotide sequence ID" value="NZ_RQYT01000020.1"/>
</dbReference>
<evidence type="ECO:0000313" key="2">
    <source>
        <dbReference type="Proteomes" id="UP000280935"/>
    </source>
</evidence>
<sequence>MTEPTLHLPDGAVEIPDSEGTGYWLGPVQLEVRQHRGAAASLDVVLTNTGGTETTTAGLLLDWDPDCPVAWLSGSVGFVVAPGGTAVWRMLSGWCSDARNPVSGPAARLFGETVRLAPGQRVWSRWRQEPVERGAFPLPAWVPERRHLPEGQEIEVRDLDVALSGTDLTFRTTEEASLVQGRVGLHQLAVHGPNGVAEVEVGWYHPMQWIVPSALDRCRDRDIEAWLLAWLLSQPSLGNDDAQLDRLDVALGASLEEPTLFSVLAALRAASSTELPLGDDPLQAATRFLADHPGSDDGAVVAIAAFLSGGVDPVVELCREPGGPAWSLLAADGDGGVAELLATLEFGLPSSVPPTYTARDVTLARLWLASRPESPHHVELAAVADAAASRLKCALSRRADPLAVAWLLVGESFR</sequence>
<gene>
    <name evidence="1" type="ORF">EII35_09245</name>
</gene>